<feature type="transmembrane region" description="Helical" evidence="1">
    <location>
        <begin position="70"/>
        <end position="93"/>
    </location>
</feature>
<name>A0A512B2T3_9BACT</name>
<evidence type="ECO:0000256" key="1">
    <source>
        <dbReference type="SAM" id="Phobius"/>
    </source>
</evidence>
<feature type="transmembrane region" description="Helical" evidence="1">
    <location>
        <begin position="12"/>
        <end position="37"/>
    </location>
</feature>
<sequence length="244" mass="27974">MTNLVKKILALFTLIGAELVILGGVAFICVSLFLLMAKLVFLDQNQTLDMAAFAFAKRHTTPGFTAFMRFVTFFASKDFLIYGSLSLAFIFFFIKKHRWYAVKIPVIAAGSSLLNQGMKFWFDRPRPETAFYEQSGFSFPSGHAMIGGAFYGLFIYLVWTNIKSLFWRWFFTLLLCLWIVLIGYSRVYLNVHYASDILAGWSAGFVFLIISLRVLRKFEPTNARKATEVIQEENAPENRKRKNA</sequence>
<dbReference type="SUPFAM" id="SSF48317">
    <property type="entry name" value="Acid phosphatase/Vanadium-dependent haloperoxidase"/>
    <property type="match status" value="1"/>
</dbReference>
<dbReference type="OrthoDB" id="9773582at2"/>
<reference evidence="3 4" key="1">
    <citation type="submission" date="2019-07" db="EMBL/GenBank/DDBJ databases">
        <title>Whole genome shotgun sequence of Adhaeribacter aerolatus NBRC 106133.</title>
        <authorList>
            <person name="Hosoyama A."/>
            <person name="Uohara A."/>
            <person name="Ohji S."/>
            <person name="Ichikawa N."/>
        </authorList>
    </citation>
    <scope>NUCLEOTIDE SEQUENCE [LARGE SCALE GENOMIC DNA]</scope>
    <source>
        <strain evidence="3 4">NBRC 106133</strain>
    </source>
</reference>
<feature type="transmembrane region" description="Helical" evidence="1">
    <location>
        <begin position="142"/>
        <end position="159"/>
    </location>
</feature>
<dbReference type="CDD" id="cd03392">
    <property type="entry name" value="PAP2_like_2"/>
    <property type="match status" value="1"/>
</dbReference>
<feature type="transmembrane region" description="Helical" evidence="1">
    <location>
        <begin position="197"/>
        <end position="215"/>
    </location>
</feature>
<dbReference type="AlphaFoldDB" id="A0A512B2T3"/>
<proteinExistence type="predicted"/>
<keyword evidence="1" id="KW-0812">Transmembrane</keyword>
<dbReference type="InterPro" id="IPR036938">
    <property type="entry name" value="PAP2/HPO_sf"/>
</dbReference>
<evidence type="ECO:0000313" key="4">
    <source>
        <dbReference type="Proteomes" id="UP000321532"/>
    </source>
</evidence>
<accession>A0A512B2T3</accession>
<evidence type="ECO:0000259" key="2">
    <source>
        <dbReference type="SMART" id="SM00014"/>
    </source>
</evidence>
<dbReference type="EMBL" id="BJYS01000033">
    <property type="protein sequence ID" value="GEO06276.1"/>
    <property type="molecule type" value="Genomic_DNA"/>
</dbReference>
<dbReference type="PANTHER" id="PTHR14969:SF13">
    <property type="entry name" value="AT30094P"/>
    <property type="match status" value="1"/>
</dbReference>
<evidence type="ECO:0000313" key="3">
    <source>
        <dbReference type="EMBL" id="GEO06276.1"/>
    </source>
</evidence>
<dbReference type="InterPro" id="IPR000326">
    <property type="entry name" value="PAP2/HPO"/>
</dbReference>
<gene>
    <name evidence="3" type="ORF">AAE02nite_39400</name>
</gene>
<feature type="transmembrane region" description="Helical" evidence="1">
    <location>
        <begin position="100"/>
        <end position="122"/>
    </location>
</feature>
<keyword evidence="1" id="KW-1133">Transmembrane helix</keyword>
<dbReference type="PANTHER" id="PTHR14969">
    <property type="entry name" value="SPHINGOSINE-1-PHOSPHATE PHOSPHOHYDROLASE"/>
    <property type="match status" value="1"/>
</dbReference>
<protein>
    <recommendedName>
        <fullName evidence="2">Phosphatidic acid phosphatase type 2/haloperoxidase domain-containing protein</fullName>
    </recommendedName>
</protein>
<comment type="caution">
    <text evidence="3">The sequence shown here is derived from an EMBL/GenBank/DDBJ whole genome shotgun (WGS) entry which is preliminary data.</text>
</comment>
<organism evidence="3 4">
    <name type="scientific">Adhaeribacter aerolatus</name>
    <dbReference type="NCBI Taxonomy" id="670289"/>
    <lineage>
        <taxon>Bacteria</taxon>
        <taxon>Pseudomonadati</taxon>
        <taxon>Bacteroidota</taxon>
        <taxon>Cytophagia</taxon>
        <taxon>Cytophagales</taxon>
        <taxon>Hymenobacteraceae</taxon>
        <taxon>Adhaeribacter</taxon>
    </lineage>
</organism>
<feature type="domain" description="Phosphatidic acid phosphatase type 2/haloperoxidase" evidence="2">
    <location>
        <begin position="102"/>
        <end position="212"/>
    </location>
</feature>
<dbReference type="RefSeq" id="WP_146901969.1">
    <property type="nucleotide sequence ID" value="NZ_BJYS01000033.1"/>
</dbReference>
<dbReference type="SMART" id="SM00014">
    <property type="entry name" value="acidPPc"/>
    <property type="match status" value="1"/>
</dbReference>
<dbReference type="Gene3D" id="1.20.144.10">
    <property type="entry name" value="Phosphatidic acid phosphatase type 2/haloperoxidase"/>
    <property type="match status" value="2"/>
</dbReference>
<dbReference type="Pfam" id="PF01569">
    <property type="entry name" value="PAP2"/>
    <property type="match status" value="1"/>
</dbReference>
<dbReference type="Proteomes" id="UP000321532">
    <property type="component" value="Unassembled WGS sequence"/>
</dbReference>
<keyword evidence="1" id="KW-0472">Membrane</keyword>
<keyword evidence="4" id="KW-1185">Reference proteome</keyword>
<feature type="transmembrane region" description="Helical" evidence="1">
    <location>
        <begin position="166"/>
        <end position="185"/>
    </location>
</feature>